<evidence type="ECO:0000256" key="1">
    <source>
        <dbReference type="ARBA" id="ARBA00005690"/>
    </source>
</evidence>
<reference evidence="8 9" key="2">
    <citation type="journal article" date="2013" name="PLoS ONE">
        <title>Whole genome mapping and re-organization of the nuclear and mitochondrial genomes of Babesia microti isolates.</title>
        <authorList>
            <person name="Cornillot E."/>
            <person name="Dassouli A."/>
            <person name="Garg A."/>
            <person name="Pachikara N."/>
            <person name="Randazzo S."/>
            <person name="Depoix D."/>
            <person name="Carcy B."/>
            <person name="Delbecq S."/>
            <person name="Frutos R."/>
            <person name="Silva J.C."/>
            <person name="Sutton R."/>
            <person name="Krause P.J."/>
            <person name="Mamoun C.B."/>
        </authorList>
    </citation>
    <scope>NUCLEOTIDE SEQUENCE [LARGE SCALE GENOMIC DNA]</scope>
    <source>
        <strain evidence="8 9">RI</strain>
    </source>
</reference>
<keyword evidence="3" id="KW-0863">Zinc-finger</keyword>
<dbReference type="InterPro" id="IPR047192">
    <property type="entry name" value="Euk_RPA1_DBD_C"/>
</dbReference>
<proteinExistence type="inferred from homology"/>
<evidence type="ECO:0000256" key="4">
    <source>
        <dbReference type="ARBA" id="ARBA00022833"/>
    </source>
</evidence>
<feature type="domain" description="Replication protein A OB" evidence="7">
    <location>
        <begin position="125"/>
        <end position="215"/>
    </location>
</feature>
<evidence type="ECO:0000256" key="5">
    <source>
        <dbReference type="ARBA" id="ARBA00023125"/>
    </source>
</evidence>
<dbReference type="InterPro" id="IPR012340">
    <property type="entry name" value="NA-bd_OB-fold"/>
</dbReference>
<reference evidence="8 9" key="1">
    <citation type="journal article" date="2012" name="Nucleic Acids Res.">
        <title>Sequencing of the smallest Apicomplexan genome from the human pathogen Babesia microti.</title>
        <authorList>
            <person name="Cornillot E."/>
            <person name="Hadj-Kaddour K."/>
            <person name="Dassouli A."/>
            <person name="Noel B."/>
            <person name="Ranwez V."/>
            <person name="Vacherie B."/>
            <person name="Augagneur Y."/>
            <person name="Bres V."/>
            <person name="Duclos A."/>
            <person name="Randazzo S."/>
            <person name="Carcy B."/>
            <person name="Debierre-Grockiego F."/>
            <person name="Delbecq S."/>
            <person name="Moubri-Menage K."/>
            <person name="Shams-Eldin H."/>
            <person name="Usmani-Brown S."/>
            <person name="Bringaud F."/>
            <person name="Wincker P."/>
            <person name="Vivares C.P."/>
            <person name="Schwarz R.T."/>
            <person name="Schetters T.P."/>
            <person name="Krause P.J."/>
            <person name="Gorenflot A."/>
            <person name="Berry V."/>
            <person name="Barbe V."/>
            <person name="Ben Mamoun C."/>
        </authorList>
    </citation>
    <scope>NUCLEOTIDE SEQUENCE [LARGE SCALE GENOMIC DNA]</scope>
    <source>
        <strain evidence="8 9">RI</strain>
    </source>
</reference>
<dbReference type="InterPro" id="IPR031657">
    <property type="entry name" value="REPA_OB_2"/>
</dbReference>
<dbReference type="EMBL" id="FO082872">
    <property type="protein sequence ID" value="SJK86096.1"/>
    <property type="molecule type" value="Genomic_DNA"/>
</dbReference>
<dbReference type="PANTHER" id="PTHR47165:SF4">
    <property type="entry name" value="OS03G0429900 PROTEIN"/>
    <property type="match status" value="1"/>
</dbReference>
<dbReference type="SUPFAM" id="SSF50249">
    <property type="entry name" value="Nucleic acid-binding proteins"/>
    <property type="match status" value="3"/>
</dbReference>
<dbReference type="AlphaFoldDB" id="A0A1R4AAR5"/>
<keyword evidence="4" id="KW-0862">Zinc</keyword>
<protein>
    <submittedName>
        <fullName evidence="8">Replication factor A protein 1</fullName>
    </submittedName>
</protein>
<keyword evidence="5" id="KW-0238">DNA-binding</keyword>
<evidence type="ECO:0000313" key="9">
    <source>
        <dbReference type="Proteomes" id="UP000002899"/>
    </source>
</evidence>
<dbReference type="PANTHER" id="PTHR47165">
    <property type="entry name" value="OS03G0429900 PROTEIN"/>
    <property type="match status" value="1"/>
</dbReference>
<evidence type="ECO:0000256" key="3">
    <source>
        <dbReference type="ARBA" id="ARBA00022771"/>
    </source>
</evidence>
<dbReference type="KEGG" id="bmic:BMR1_02g03275"/>
<evidence type="ECO:0000256" key="2">
    <source>
        <dbReference type="ARBA" id="ARBA00022723"/>
    </source>
</evidence>
<reference evidence="8 9" key="3">
    <citation type="journal article" date="2016" name="Sci. Rep.">
        <title>Genome-wide diversity and gene expression profiling of Babesia microti isolates identify polymorphic genes that mediate host-pathogen interactions.</title>
        <authorList>
            <person name="Silva J.C."/>
            <person name="Cornillot E."/>
            <person name="McCracken C."/>
            <person name="Usmani-Brown S."/>
            <person name="Dwivedi A."/>
            <person name="Ifeonu O.O."/>
            <person name="Crabtree J."/>
            <person name="Gotia H.T."/>
            <person name="Virji A.Z."/>
            <person name="Reynes C."/>
            <person name="Colinge J."/>
            <person name="Kumar V."/>
            <person name="Lawres L."/>
            <person name="Pazzi J.E."/>
            <person name="Pablo J.V."/>
            <person name="Hung C."/>
            <person name="Brancato J."/>
            <person name="Kumari P."/>
            <person name="Orvis J."/>
            <person name="Tretina K."/>
            <person name="Chibucos M."/>
            <person name="Ott S."/>
            <person name="Sadzewicz L."/>
            <person name="Sengamalay N."/>
            <person name="Shetty A.C."/>
            <person name="Su Q."/>
            <person name="Tallon L."/>
            <person name="Fraser C.M."/>
            <person name="Frutos R."/>
            <person name="Molina D.M."/>
            <person name="Krause P.J."/>
            <person name="Ben Mamoun C."/>
        </authorList>
    </citation>
    <scope>NUCLEOTIDE SEQUENCE [LARGE SCALE GENOMIC DNA]</scope>
    <source>
        <strain evidence="8 9">RI</strain>
    </source>
</reference>
<comment type="similarity">
    <text evidence="1">Belongs to the replication factor A protein 1 family.</text>
</comment>
<gene>
    <name evidence="8" type="ORF">BMR1_02g03275</name>
</gene>
<dbReference type="VEuPathDB" id="PiroplasmaDB:BMR1_02g03275"/>
<keyword evidence="9" id="KW-1185">Reference proteome</keyword>
<sequence length="453" mass="52373">MVEQSLIRDITTYTTNWIIIARVVEKSPLNTLKNNNKLFYIDIVDKLGDTIRAKFWGNAADKHFPLLELGKVYSFSQGRVSVSNRKFNTNPNMYELTFEANSPISPIEDDGLINTKRRFNFISIRDIKNTSKELPFVCDILCIVNTVAQPQILNMKSGDETQKRSIFVVDDSNYQMEVSFWSDKANLDIFNDCIGKSVVLSQIKIKDWQNVRSGYSWSGSSITYACDENVDKSQLHSLEKWYHEAISKNHDFISMKSNGQSHVYSIERKDLSSISMNNEGSYEFVAHLKRIYWKNRDGEITLIYPSCNKCKKKVHMDENEKFVCPSCDSIVEPEFRYRFTAIFADYSGHLPIHFFDIGQSLINVQADKLKSLDHDSLKQFLDHDILYQLFRVSVYAKVSTFNGEVKTVYRATKVEPVNYEEEIAYMTDVLKKSVNLSQEDQGDGNKYRKVDMD</sequence>
<evidence type="ECO:0000259" key="6">
    <source>
        <dbReference type="Pfam" id="PF08646"/>
    </source>
</evidence>
<dbReference type="CDD" id="cd04476">
    <property type="entry name" value="RPA1_DBD_C"/>
    <property type="match status" value="1"/>
</dbReference>
<dbReference type="InterPro" id="IPR013955">
    <property type="entry name" value="Rep_factor-A_C"/>
</dbReference>
<dbReference type="Pfam" id="PF16900">
    <property type="entry name" value="REPA_OB_2"/>
    <property type="match status" value="1"/>
</dbReference>
<dbReference type="Gene3D" id="2.40.50.140">
    <property type="entry name" value="Nucleic acid-binding proteins"/>
    <property type="match status" value="3"/>
</dbReference>
<dbReference type="GO" id="GO:0008270">
    <property type="term" value="F:zinc ion binding"/>
    <property type="evidence" value="ECO:0007669"/>
    <property type="project" value="UniProtKB-KW"/>
</dbReference>
<organism evidence="8 9">
    <name type="scientific">Babesia microti (strain RI)</name>
    <dbReference type="NCBI Taxonomy" id="1133968"/>
    <lineage>
        <taxon>Eukaryota</taxon>
        <taxon>Sar</taxon>
        <taxon>Alveolata</taxon>
        <taxon>Apicomplexa</taxon>
        <taxon>Aconoidasida</taxon>
        <taxon>Piroplasmida</taxon>
        <taxon>Babesiidae</taxon>
        <taxon>Babesia</taxon>
    </lineage>
</organism>
<evidence type="ECO:0000259" key="7">
    <source>
        <dbReference type="Pfam" id="PF16900"/>
    </source>
</evidence>
<dbReference type="Pfam" id="PF08646">
    <property type="entry name" value="Rep_fac-A_C"/>
    <property type="match status" value="1"/>
</dbReference>
<dbReference type="OrthoDB" id="1751331at2759"/>
<feature type="domain" description="Replication factor A C-terminal" evidence="6">
    <location>
        <begin position="301"/>
        <end position="425"/>
    </location>
</feature>
<name>A0A1R4AAR5_BABMR</name>
<dbReference type="CDD" id="cd04474">
    <property type="entry name" value="RPA1_DBD_A"/>
    <property type="match status" value="1"/>
</dbReference>
<dbReference type="Proteomes" id="UP000002899">
    <property type="component" value="Chromosome II"/>
</dbReference>
<dbReference type="GeneID" id="24424438"/>
<dbReference type="FunFam" id="2.40.50.140:FF:000041">
    <property type="entry name" value="Replication protein A subunit"/>
    <property type="match status" value="1"/>
</dbReference>
<dbReference type="GO" id="GO:0003677">
    <property type="term" value="F:DNA binding"/>
    <property type="evidence" value="ECO:0007669"/>
    <property type="project" value="UniProtKB-KW"/>
</dbReference>
<accession>A0A1R4AAR5</accession>
<keyword evidence="2" id="KW-0479">Metal-binding</keyword>
<dbReference type="RefSeq" id="XP_021338292.1">
    <property type="nucleotide sequence ID" value="XM_021481676.1"/>
</dbReference>
<evidence type="ECO:0000313" key="8">
    <source>
        <dbReference type="EMBL" id="SJK86096.1"/>
    </source>
</evidence>